<evidence type="ECO:0000313" key="3">
    <source>
        <dbReference type="Proteomes" id="UP000530032"/>
    </source>
</evidence>
<keyword evidence="1" id="KW-1133">Transmembrane helix</keyword>
<comment type="caution">
    <text evidence="2">The sequence shown here is derived from an EMBL/GenBank/DDBJ whole genome shotgun (WGS) entry which is preliminary data.</text>
</comment>
<evidence type="ECO:0000256" key="1">
    <source>
        <dbReference type="SAM" id="Phobius"/>
    </source>
</evidence>
<dbReference type="RefSeq" id="WP_198460511.1">
    <property type="nucleotide sequence ID" value="NZ_JABBCQ020000010.1"/>
</dbReference>
<accession>A0A843BF85</accession>
<dbReference type="Proteomes" id="UP000530032">
    <property type="component" value="Unassembled WGS sequence"/>
</dbReference>
<feature type="transmembrane region" description="Helical" evidence="1">
    <location>
        <begin position="37"/>
        <end position="58"/>
    </location>
</feature>
<keyword evidence="1" id="KW-0472">Membrane</keyword>
<evidence type="ECO:0000313" key="2">
    <source>
        <dbReference type="EMBL" id="MBI1625349.1"/>
    </source>
</evidence>
<feature type="transmembrane region" description="Helical" evidence="1">
    <location>
        <begin position="79"/>
        <end position="100"/>
    </location>
</feature>
<proteinExistence type="predicted"/>
<protein>
    <submittedName>
        <fullName evidence="2">Uncharacterized protein</fullName>
    </submittedName>
</protein>
<feature type="transmembrane region" description="Helical" evidence="1">
    <location>
        <begin position="7"/>
        <end position="25"/>
    </location>
</feature>
<dbReference type="AlphaFoldDB" id="A0A843BF85"/>
<gene>
    <name evidence="2" type="ORF">HF327_012670</name>
</gene>
<keyword evidence="1" id="KW-0812">Transmembrane</keyword>
<sequence>MNPIKRWRWWAVLVLPVVVIVLNAMGPNGWREPVVRLLWLSWTAVAVSIALSASKAMADYANGREAWQKSLEHPIGAGLSFLALCLLRSAMVIAIVWASMTQFANAAEPAGIQRARALAPMVVSEIEQHWADMPRRSYLGALIEQESCPSLSHRMCWSTTAQLKTSREEGGGLTQFTRAWTAAGALRFDALAEVKLLAPKALEELSWETVYQRADLNVRAAIVKLRNCDANLTRLTPGLDDLTRVAMCGAAYNGGWAHLQQDRKLCGMTPGCNPNKWFGHVEMHSVKSREKWQGYGQSAYDVNRGHVRNTVPLQSRRAKYVEMLGV</sequence>
<keyword evidence="3" id="KW-1185">Reference proteome</keyword>
<dbReference type="EMBL" id="JABBCQ020000010">
    <property type="protein sequence ID" value="MBI1625349.1"/>
    <property type="molecule type" value="Genomic_DNA"/>
</dbReference>
<name>A0A843BF85_9BURK</name>
<organism evidence="2 3">
    <name type="scientific">Comamonas suwonensis</name>
    <dbReference type="NCBI Taxonomy" id="2606214"/>
    <lineage>
        <taxon>Bacteria</taxon>
        <taxon>Pseudomonadati</taxon>
        <taxon>Pseudomonadota</taxon>
        <taxon>Betaproteobacteria</taxon>
        <taxon>Burkholderiales</taxon>
        <taxon>Comamonadaceae</taxon>
        <taxon>Comamonas</taxon>
    </lineage>
</organism>
<reference evidence="2" key="1">
    <citation type="submission" date="2020-12" db="EMBL/GenBank/DDBJ databases">
        <title>Comamonas sp. nov., isolated from stream water.</title>
        <authorList>
            <person name="Park K.-H."/>
        </authorList>
    </citation>
    <scope>NUCLEOTIDE SEQUENCE</scope>
    <source>
        <strain evidence="2">EJ-4</strain>
    </source>
</reference>